<dbReference type="SUPFAM" id="SSF52172">
    <property type="entry name" value="CheY-like"/>
    <property type="match status" value="1"/>
</dbReference>
<evidence type="ECO:0000313" key="4">
    <source>
        <dbReference type="EMBL" id="QPG58432.2"/>
    </source>
</evidence>
<dbReference type="PANTHER" id="PTHR33121:SF70">
    <property type="entry name" value="SIGNALING PROTEIN YKOW"/>
    <property type="match status" value="1"/>
</dbReference>
<dbReference type="CDD" id="cd01948">
    <property type="entry name" value="EAL"/>
    <property type="match status" value="1"/>
</dbReference>
<dbReference type="InterPro" id="IPR050706">
    <property type="entry name" value="Cyclic-di-GMP_PDE-like"/>
</dbReference>
<dbReference type="InterPro" id="IPR001633">
    <property type="entry name" value="EAL_dom"/>
</dbReference>
<dbReference type="PROSITE" id="PS50883">
    <property type="entry name" value="EAL"/>
    <property type="match status" value="1"/>
</dbReference>
<reference evidence="4" key="1">
    <citation type="submission" date="2021-07" db="EMBL/GenBank/DDBJ databases">
        <title>Shewanella sp. YLB-07 whole genome sequence.</title>
        <authorList>
            <person name="Yu L."/>
        </authorList>
    </citation>
    <scope>NUCLEOTIDE SEQUENCE</scope>
    <source>
        <strain evidence="4">YLB-08</strain>
    </source>
</reference>
<evidence type="ECO:0000313" key="5">
    <source>
        <dbReference type="Proteomes" id="UP000316416"/>
    </source>
</evidence>
<accession>A0ABX6V728</accession>
<keyword evidence="1" id="KW-0597">Phosphoprotein</keyword>
<dbReference type="SUPFAM" id="SSF141868">
    <property type="entry name" value="EAL domain-like"/>
    <property type="match status" value="1"/>
</dbReference>
<dbReference type="EMBL" id="CP045503">
    <property type="protein sequence ID" value="QPG58432.2"/>
    <property type="molecule type" value="Genomic_DNA"/>
</dbReference>
<dbReference type="Proteomes" id="UP000316416">
    <property type="component" value="Chromosome"/>
</dbReference>
<organism evidence="4 5">
    <name type="scientific">Shewanella eurypsychrophilus</name>
    <dbReference type="NCBI Taxonomy" id="2593656"/>
    <lineage>
        <taxon>Bacteria</taxon>
        <taxon>Pseudomonadati</taxon>
        <taxon>Pseudomonadota</taxon>
        <taxon>Gammaproteobacteria</taxon>
        <taxon>Alteromonadales</taxon>
        <taxon>Shewanellaceae</taxon>
        <taxon>Shewanella</taxon>
    </lineage>
</organism>
<dbReference type="SMART" id="SM00448">
    <property type="entry name" value="REC"/>
    <property type="match status" value="1"/>
</dbReference>
<dbReference type="Pfam" id="PF00563">
    <property type="entry name" value="EAL"/>
    <property type="match status" value="1"/>
</dbReference>
<evidence type="ECO:0000259" key="3">
    <source>
        <dbReference type="PROSITE" id="PS50883"/>
    </source>
</evidence>
<dbReference type="Pfam" id="PF00072">
    <property type="entry name" value="Response_reg"/>
    <property type="match status" value="1"/>
</dbReference>
<feature type="domain" description="EAL" evidence="3">
    <location>
        <begin position="140"/>
        <end position="393"/>
    </location>
</feature>
<dbReference type="RefSeq" id="WP_185965696.1">
    <property type="nucleotide sequence ID" value="NZ_CP045503.2"/>
</dbReference>
<dbReference type="Gene3D" id="3.20.20.450">
    <property type="entry name" value="EAL domain"/>
    <property type="match status" value="1"/>
</dbReference>
<dbReference type="InterPro" id="IPR011006">
    <property type="entry name" value="CheY-like_superfamily"/>
</dbReference>
<dbReference type="InterPro" id="IPR001789">
    <property type="entry name" value="Sig_transdc_resp-reg_receiver"/>
</dbReference>
<dbReference type="PROSITE" id="PS50110">
    <property type="entry name" value="RESPONSE_REGULATORY"/>
    <property type="match status" value="1"/>
</dbReference>
<dbReference type="PANTHER" id="PTHR33121">
    <property type="entry name" value="CYCLIC DI-GMP PHOSPHODIESTERASE PDEF"/>
    <property type="match status" value="1"/>
</dbReference>
<dbReference type="InterPro" id="IPR035919">
    <property type="entry name" value="EAL_sf"/>
</dbReference>
<evidence type="ECO:0000256" key="1">
    <source>
        <dbReference type="PROSITE-ProRule" id="PRU00169"/>
    </source>
</evidence>
<feature type="modified residue" description="4-aspartylphosphate" evidence="1">
    <location>
        <position position="57"/>
    </location>
</feature>
<feature type="domain" description="Response regulatory" evidence="2">
    <location>
        <begin position="6"/>
        <end position="127"/>
    </location>
</feature>
<dbReference type="SMART" id="SM00052">
    <property type="entry name" value="EAL"/>
    <property type="match status" value="1"/>
</dbReference>
<proteinExistence type="predicted"/>
<protein>
    <submittedName>
        <fullName evidence="4">EAL domain-containing response regulator</fullName>
    </submittedName>
</protein>
<name>A0ABX6V728_9GAMM</name>
<dbReference type="Gene3D" id="3.40.50.2300">
    <property type="match status" value="1"/>
</dbReference>
<sequence length="400" mass="45018">MNDLNNILVIEDDQFQQQIMTKLLSRLTSANIVLADNGIEALGKLDKGLMPELILCDLNMPHMDGVEFLRCLTERNIQCPITLISAADKDVVNSVIKMANSYGLSRVTDISKPVTAKQLIATLNQQMLAPINPKKGKQHYQPTEQEIYQGLKNGEFVPYFQPHLDTKTDKITGAEALVRWHHPTQGVLSPYYFLDTLMKMGFSSILTEVIIKQSILACRSWHQSGFNFHISVNVSQSDLDKQDFADNLLRLLHKYGLQSKYLTLEITETELSSNIGKLLNTVSRLRLNDIKISIDDFGTGHSSLKQLIDTPFSELKIDQSFTKNMLTSSKHMAAVKFSLMLAKQLGLKSVAEGVETIEQKKLLKELGCDILQGYLISKPLAETDFIKLFKNDTTEPLLHH</sequence>
<gene>
    <name evidence="4" type="ORF">FM038_014010</name>
</gene>
<keyword evidence="5" id="KW-1185">Reference proteome</keyword>
<evidence type="ECO:0000259" key="2">
    <source>
        <dbReference type="PROSITE" id="PS50110"/>
    </source>
</evidence>